<accession>A0A1H4NWM4</accession>
<dbReference type="STRING" id="402596.SAMN04489844_1469"/>
<evidence type="ECO:0000313" key="2">
    <source>
        <dbReference type="Proteomes" id="UP000198742"/>
    </source>
</evidence>
<reference evidence="2" key="1">
    <citation type="submission" date="2016-10" db="EMBL/GenBank/DDBJ databases">
        <authorList>
            <person name="Varghese N."/>
            <person name="Submissions S."/>
        </authorList>
    </citation>
    <scope>NUCLEOTIDE SEQUENCE [LARGE SCALE GENOMIC DNA]</scope>
    <source>
        <strain evidence="2">DSM 22017</strain>
    </source>
</reference>
<gene>
    <name evidence="1" type="ORF">SAMN04489844_1469</name>
</gene>
<dbReference type="Proteomes" id="UP000198742">
    <property type="component" value="Unassembled WGS sequence"/>
</dbReference>
<evidence type="ECO:0000313" key="1">
    <source>
        <dbReference type="EMBL" id="SEB99425.1"/>
    </source>
</evidence>
<proteinExistence type="predicted"/>
<name>A0A1H4NWM4_9ACTN</name>
<organism evidence="1 2">
    <name type="scientific">Nocardioides exalbidus</name>
    <dbReference type="NCBI Taxonomy" id="402596"/>
    <lineage>
        <taxon>Bacteria</taxon>
        <taxon>Bacillati</taxon>
        <taxon>Actinomycetota</taxon>
        <taxon>Actinomycetes</taxon>
        <taxon>Propionibacteriales</taxon>
        <taxon>Nocardioidaceae</taxon>
        <taxon>Nocardioides</taxon>
    </lineage>
</organism>
<dbReference type="EMBL" id="FNRT01000002">
    <property type="protein sequence ID" value="SEB99425.1"/>
    <property type="molecule type" value="Genomic_DNA"/>
</dbReference>
<dbReference type="AlphaFoldDB" id="A0A1H4NWM4"/>
<sequence length="141" mass="15588">MPADSFDPDVKEAARARLRARAEETRRKASPELTARQVAGLLGCPVSRVIDWAGSEALYAFASEEGLRFPEWQFPDGQRVPYLDLVLPSFGAATRHPYTVEGFLADVPHEELDDLTAVQWLIRGGHPEPVVQLAMSVARGF</sequence>
<keyword evidence="2" id="KW-1185">Reference proteome</keyword>
<protein>
    <submittedName>
        <fullName evidence="1">Uncharacterized protein</fullName>
    </submittedName>
</protein>